<organism evidence="2 3">
    <name type="scientific">Paracoccus laeviglucosivorans</name>
    <dbReference type="NCBI Taxonomy" id="1197861"/>
    <lineage>
        <taxon>Bacteria</taxon>
        <taxon>Pseudomonadati</taxon>
        <taxon>Pseudomonadota</taxon>
        <taxon>Alphaproteobacteria</taxon>
        <taxon>Rhodobacterales</taxon>
        <taxon>Paracoccaceae</taxon>
        <taxon>Paracoccus</taxon>
    </lineage>
</organism>
<dbReference type="InterPro" id="IPR046538">
    <property type="entry name" value="DUF6603"/>
</dbReference>
<dbReference type="AlphaFoldDB" id="A0A521DZM7"/>
<keyword evidence="3" id="KW-1185">Reference proteome</keyword>
<evidence type="ECO:0000259" key="1">
    <source>
        <dbReference type="Pfam" id="PF20248"/>
    </source>
</evidence>
<evidence type="ECO:0000313" key="3">
    <source>
        <dbReference type="Proteomes" id="UP000319014"/>
    </source>
</evidence>
<evidence type="ECO:0000313" key="2">
    <source>
        <dbReference type="EMBL" id="SMO77082.1"/>
    </source>
</evidence>
<dbReference type="Pfam" id="PF20248">
    <property type="entry name" value="DUF6603"/>
    <property type="match status" value="1"/>
</dbReference>
<gene>
    <name evidence="2" type="ORF">SAMN06265221_110120</name>
</gene>
<dbReference type="Proteomes" id="UP000319014">
    <property type="component" value="Unassembled WGS sequence"/>
</dbReference>
<dbReference type="EMBL" id="FXTK01000010">
    <property type="protein sequence ID" value="SMO77082.1"/>
    <property type="molecule type" value="Genomic_DNA"/>
</dbReference>
<sequence length="982" mass="103197">MADDVFSAFGRGFTAFAHTRAADLVGDSFSDTGKLVSSLADGQQGTTKTAFDALKADVEQLTAIGKALADAIKPEIAEAKAAVQEMATELGAADFQADELARALTALGKLLVAYDNAITKVAAKVSEKAGGAMTPEQVKEAISGMHAPIKKLLNDAGGAVTGNFDKLCKLVMNVDGASDKLGDVLKWDYAQKRLSVEFASAGAASVPPLSFDGASLVAFFTYKTEFKAGIELKTKLKAGLRGDKLMDKIMPGQAPTADADAVAITLDTKDGLTFGSGKDKRLVLPVRFSYPAVELRELAIEQPAADNAENKNRVNVVFTVAGKLGDVFACVVEGGGVSIRWVDGGDPDVKPKIPSGAGLRLKTPAVTGGGYLRYDEVKEEYGGVFQLSVLNSFSVTAIGLLGTEPFNMVIVIGVRFTPAIVIGPGFTISGLGGLLAINRSLDSAALRDGLKDGVVGQLLFPADPVAAAPDILNNLGKIFPVRDGGFVIGPMAEIGWGSQAGFVVAQLGLVISLPDPKLVLLGKVVIGVPSAKVDESLRVVDLRAELMGEITPDYFFLKVSLAKSKVFKLEITGDICIFIQWGGEGAFVISVGGFFPGYEAPKQIGEMQRVGVKFAPPVKWLSVSVQAYVAITTNTVQFGGRVSIVADLEVAKAEAWLQLDALFQWAPHFYFEIRIDAGIKVSALGVTLAGVQFQGKLAGDKPFHLEGKATVEILWWDIDVDVGPIEWGESRPAPAPQIDPIASAAQALDADTAWAPLLPAGAASIVRLSPADDTPLYHPMGQIELRQLSVPLETDIDRIGSSRVTHRRINLQAATLGGVAAGAVWPLMDRFPPGHFLDLKDHEILSRPEYEEHASGLGMGAARGASFSAGVHAGVAWNTVLPHHDHAPILSTWLLAGHAGKIFAASAKMRARDGVNPYLSAPQPAPAVQMTDRGAVRVVSAETLAIETGMAGVVMPASAAAEAVRLGQADGRELTVLSAGLV</sequence>
<reference evidence="2 3" key="1">
    <citation type="submission" date="2017-05" db="EMBL/GenBank/DDBJ databases">
        <authorList>
            <person name="Varghese N."/>
            <person name="Submissions S."/>
        </authorList>
    </citation>
    <scope>NUCLEOTIDE SEQUENCE [LARGE SCALE GENOMIC DNA]</scope>
    <source>
        <strain evidence="2 3">DSM 100094</strain>
    </source>
</reference>
<protein>
    <recommendedName>
        <fullName evidence="1">DUF6603 domain-containing protein</fullName>
    </recommendedName>
</protein>
<accession>A0A521DZM7</accession>
<feature type="domain" description="DUF6603" evidence="1">
    <location>
        <begin position="314"/>
        <end position="841"/>
    </location>
</feature>
<name>A0A521DZM7_9RHOB</name>
<proteinExistence type="predicted"/>
<dbReference type="RefSeq" id="WP_142663509.1">
    <property type="nucleotide sequence ID" value="NZ_FXTK01000010.1"/>
</dbReference>
<dbReference type="OrthoDB" id="535891at2"/>